<comment type="similarity">
    <text evidence="1">Belongs to the phosphate/phosphite/phosphonate binding protein family.</text>
</comment>
<sequence>MFTLTRRGLAAALVSLALVSPILATSALAQDWREQFPELTIGISSAENETDAIARTEPYAAYLSRELGVPVKIVRGTDYAAVIEAMRSGHVHFASVGPAAYALARKVMGEDIAPVAVTLDNEGNLGYHSVIAVRAGSPYQTLADIKGKSFAFADPNSTSGFAVPSYYLSTELQTSADEYFSEVAFSGGHEQSVMALVNGTFEAVATHWRNEEAGNIQTMEKKGLIPAGSTRIIWTSPVIPNTPVMMLTTLPQDLQDAFKTALMAFPEKDPEGFAIYSNGTSSGYVEAKHEDYLDVVAITEFNAQERRRNGN</sequence>
<feature type="chain" id="PRO_5045065071" evidence="3">
    <location>
        <begin position="30"/>
        <end position="311"/>
    </location>
</feature>
<name>A0ABW5QQC7_9HYPH</name>
<evidence type="ECO:0000256" key="2">
    <source>
        <dbReference type="ARBA" id="ARBA00022729"/>
    </source>
</evidence>
<comment type="caution">
    <text evidence="4">The sequence shown here is derived from an EMBL/GenBank/DDBJ whole genome shotgun (WGS) entry which is preliminary data.</text>
</comment>
<evidence type="ECO:0000256" key="1">
    <source>
        <dbReference type="ARBA" id="ARBA00007162"/>
    </source>
</evidence>
<evidence type="ECO:0000313" key="5">
    <source>
        <dbReference type="Proteomes" id="UP001597521"/>
    </source>
</evidence>
<protein>
    <submittedName>
        <fullName evidence="4">Phosphonate ABC transporter substrate-binding protein</fullName>
    </submittedName>
</protein>
<proteinExistence type="inferred from homology"/>
<dbReference type="Pfam" id="PF12974">
    <property type="entry name" value="Phosphonate-bd"/>
    <property type="match status" value="1"/>
</dbReference>
<feature type="signal peptide" evidence="3">
    <location>
        <begin position="1"/>
        <end position="29"/>
    </location>
</feature>
<dbReference type="InterPro" id="IPR017797">
    <property type="entry name" value="Phosphnate-bd"/>
</dbReference>
<dbReference type="PANTHER" id="PTHR35841:SF1">
    <property type="entry name" value="PHOSPHONATES-BINDING PERIPLASMIC PROTEIN"/>
    <property type="match status" value="1"/>
</dbReference>
<dbReference type="InterPro" id="IPR005770">
    <property type="entry name" value="PhnD"/>
</dbReference>
<reference evidence="5" key="1">
    <citation type="journal article" date="2019" name="Int. J. Syst. Evol. Microbiol.">
        <title>The Global Catalogue of Microorganisms (GCM) 10K type strain sequencing project: providing services to taxonomists for standard genome sequencing and annotation.</title>
        <authorList>
            <consortium name="The Broad Institute Genomics Platform"/>
            <consortium name="The Broad Institute Genome Sequencing Center for Infectious Disease"/>
            <person name="Wu L."/>
            <person name="Ma J."/>
        </authorList>
    </citation>
    <scope>NUCLEOTIDE SEQUENCE [LARGE SCALE GENOMIC DNA]</scope>
    <source>
        <strain evidence="5">CCM 7427</strain>
    </source>
</reference>
<dbReference type="CDD" id="cd01071">
    <property type="entry name" value="PBP2_PhnD_like"/>
    <property type="match status" value="1"/>
</dbReference>
<dbReference type="NCBIfam" id="TIGR01098">
    <property type="entry name" value="3A0109s03R"/>
    <property type="match status" value="1"/>
</dbReference>
<dbReference type="Gene3D" id="3.40.190.10">
    <property type="entry name" value="Periplasmic binding protein-like II"/>
    <property type="match status" value="2"/>
</dbReference>
<dbReference type="Proteomes" id="UP001597521">
    <property type="component" value="Unassembled WGS sequence"/>
</dbReference>
<organism evidence="4 5">
    <name type="scientific">Devosia albogilva</name>
    <dbReference type="NCBI Taxonomy" id="429726"/>
    <lineage>
        <taxon>Bacteria</taxon>
        <taxon>Pseudomonadati</taxon>
        <taxon>Pseudomonadota</taxon>
        <taxon>Alphaproteobacteria</taxon>
        <taxon>Hyphomicrobiales</taxon>
        <taxon>Devosiaceae</taxon>
        <taxon>Devosia</taxon>
    </lineage>
</organism>
<evidence type="ECO:0000256" key="3">
    <source>
        <dbReference type="SAM" id="SignalP"/>
    </source>
</evidence>
<keyword evidence="5" id="KW-1185">Reference proteome</keyword>
<dbReference type="NCBIfam" id="TIGR03431">
    <property type="entry name" value="PhnD"/>
    <property type="match status" value="1"/>
</dbReference>
<dbReference type="PANTHER" id="PTHR35841">
    <property type="entry name" value="PHOSPHONATES-BINDING PERIPLASMIC PROTEIN"/>
    <property type="match status" value="1"/>
</dbReference>
<dbReference type="EMBL" id="JBHUNP010000001">
    <property type="protein sequence ID" value="MFD2649631.1"/>
    <property type="molecule type" value="Genomic_DNA"/>
</dbReference>
<dbReference type="SUPFAM" id="SSF53850">
    <property type="entry name" value="Periplasmic binding protein-like II"/>
    <property type="match status" value="1"/>
</dbReference>
<keyword evidence="2 3" id="KW-0732">Signal</keyword>
<dbReference type="RefSeq" id="WP_386835210.1">
    <property type="nucleotide sequence ID" value="NZ_JBHUNP010000001.1"/>
</dbReference>
<gene>
    <name evidence="4" type="primary">phnD</name>
    <name evidence="4" type="ORF">ACFSX5_17730</name>
</gene>
<accession>A0ABW5QQC7</accession>
<evidence type="ECO:0000313" key="4">
    <source>
        <dbReference type="EMBL" id="MFD2649631.1"/>
    </source>
</evidence>